<protein>
    <submittedName>
        <fullName evidence="5">Hsp20 family protein</fullName>
    </submittedName>
</protein>
<dbReference type="InterPro" id="IPR037913">
    <property type="entry name" value="ACD_IbpA/B"/>
</dbReference>
<accession>A0ABV7D4D6</accession>
<comment type="similarity">
    <text evidence="2 3">Belongs to the small heat shock protein (HSP20) family.</text>
</comment>
<evidence type="ECO:0000259" key="4">
    <source>
        <dbReference type="PROSITE" id="PS01031"/>
    </source>
</evidence>
<dbReference type="InterPro" id="IPR008978">
    <property type="entry name" value="HSP20-like_chaperone"/>
</dbReference>
<organism evidence="5 6">
    <name type="scientific">Kordiimonas pumila</name>
    <dbReference type="NCBI Taxonomy" id="2161677"/>
    <lineage>
        <taxon>Bacteria</taxon>
        <taxon>Pseudomonadati</taxon>
        <taxon>Pseudomonadota</taxon>
        <taxon>Alphaproteobacteria</taxon>
        <taxon>Kordiimonadales</taxon>
        <taxon>Kordiimonadaceae</taxon>
        <taxon>Kordiimonas</taxon>
    </lineage>
</organism>
<evidence type="ECO:0000313" key="6">
    <source>
        <dbReference type="Proteomes" id="UP001595444"/>
    </source>
</evidence>
<sequence>MSVFNSPFLLGFDQLEQVLDTVSKNAGEGFPPYNIEQINADTLRISLAVAGFDRSDLTIATEQNQLIIRGKQIEDTDGRAYLHRGIAARQFVRKFVLANGMDVADAFMENGLLHIDLVRPEPVEKNVEINIR</sequence>
<evidence type="ECO:0000256" key="3">
    <source>
        <dbReference type="RuleBase" id="RU003616"/>
    </source>
</evidence>
<comment type="caution">
    <text evidence="5">The sequence shown here is derived from an EMBL/GenBank/DDBJ whole genome shotgun (WGS) entry which is preliminary data.</text>
</comment>
<proteinExistence type="inferred from homology"/>
<keyword evidence="1" id="KW-0346">Stress response</keyword>
<feature type="domain" description="SHSP" evidence="4">
    <location>
        <begin position="24"/>
        <end position="132"/>
    </location>
</feature>
<dbReference type="Pfam" id="PF00011">
    <property type="entry name" value="HSP20"/>
    <property type="match status" value="1"/>
</dbReference>
<dbReference type="RefSeq" id="WP_194215742.1">
    <property type="nucleotide sequence ID" value="NZ_CP061205.1"/>
</dbReference>
<dbReference type="PANTHER" id="PTHR47062:SF1">
    <property type="entry name" value="SMALL HEAT SHOCK PROTEIN IBPA"/>
    <property type="match status" value="1"/>
</dbReference>
<name>A0ABV7D4D6_9PROT</name>
<dbReference type="PANTHER" id="PTHR47062">
    <property type="match status" value="1"/>
</dbReference>
<dbReference type="PROSITE" id="PS01031">
    <property type="entry name" value="SHSP"/>
    <property type="match status" value="1"/>
</dbReference>
<evidence type="ECO:0000256" key="1">
    <source>
        <dbReference type="ARBA" id="ARBA00023016"/>
    </source>
</evidence>
<keyword evidence="6" id="KW-1185">Reference proteome</keyword>
<dbReference type="InterPro" id="IPR002068">
    <property type="entry name" value="A-crystallin/Hsp20_dom"/>
</dbReference>
<dbReference type="Gene3D" id="2.60.40.790">
    <property type="match status" value="1"/>
</dbReference>
<dbReference type="EMBL" id="JBHRSL010000007">
    <property type="protein sequence ID" value="MFC3052024.1"/>
    <property type="molecule type" value="Genomic_DNA"/>
</dbReference>
<reference evidence="6" key="1">
    <citation type="journal article" date="2019" name="Int. J. Syst. Evol. Microbiol.">
        <title>The Global Catalogue of Microorganisms (GCM) 10K type strain sequencing project: providing services to taxonomists for standard genome sequencing and annotation.</title>
        <authorList>
            <consortium name="The Broad Institute Genomics Platform"/>
            <consortium name="The Broad Institute Genome Sequencing Center for Infectious Disease"/>
            <person name="Wu L."/>
            <person name="Ma J."/>
        </authorList>
    </citation>
    <scope>NUCLEOTIDE SEQUENCE [LARGE SCALE GENOMIC DNA]</scope>
    <source>
        <strain evidence="6">KCTC 62164</strain>
    </source>
</reference>
<dbReference type="Proteomes" id="UP001595444">
    <property type="component" value="Unassembled WGS sequence"/>
</dbReference>
<gene>
    <name evidence="5" type="ORF">ACFOKA_08905</name>
</gene>
<dbReference type="CDD" id="cd06470">
    <property type="entry name" value="ACD_IbpA-B_like"/>
    <property type="match status" value="1"/>
</dbReference>
<dbReference type="SUPFAM" id="SSF49764">
    <property type="entry name" value="HSP20-like chaperones"/>
    <property type="match status" value="1"/>
</dbReference>
<evidence type="ECO:0000313" key="5">
    <source>
        <dbReference type="EMBL" id="MFC3052024.1"/>
    </source>
</evidence>
<evidence type="ECO:0000256" key="2">
    <source>
        <dbReference type="PROSITE-ProRule" id="PRU00285"/>
    </source>
</evidence>